<dbReference type="AlphaFoldDB" id="B4LH39"/>
<sequence>MLRLALCTCGVGLVLLLLNFWLSQSTQRTSTQMSSNEERHFNDTLAKLLIPRWPGSRGHSLVCDFLIEELRTLGLDATRDEFSDTFPLTNVVGVLNPNAKQFLLLSCHYDSKYLETTYRYVGATDGAVSCAILLNVAKKLNSLFRDEFGRNHIGLLLVFFDTHDSVNGITDNTYPLMGSKSFVRAETVPLNRISLVISFNLIGAPDQIYMSRYERTYYLHERLADIEEQLRASGQLDPCHRLFYKLKDHDSDIDDDHFSFLAKGLPVMHVLPHTYPDVWLQESDNLQNLHWPTVRNMNTIITRFVYEYLN</sequence>
<proteinExistence type="inferred from homology"/>
<dbReference type="PANTHER" id="PTHR12283">
    <property type="entry name" value="GLUTAMINYL-PEPTIDE CYCLOTRANSFERASE"/>
    <property type="match status" value="1"/>
</dbReference>
<organism evidence="8 9">
    <name type="scientific">Drosophila virilis</name>
    <name type="common">Fruit fly</name>
    <dbReference type="NCBI Taxonomy" id="7244"/>
    <lineage>
        <taxon>Eukaryota</taxon>
        <taxon>Metazoa</taxon>
        <taxon>Ecdysozoa</taxon>
        <taxon>Arthropoda</taxon>
        <taxon>Hexapoda</taxon>
        <taxon>Insecta</taxon>
        <taxon>Pterygota</taxon>
        <taxon>Neoptera</taxon>
        <taxon>Endopterygota</taxon>
        <taxon>Diptera</taxon>
        <taxon>Brachycera</taxon>
        <taxon>Muscomorpha</taxon>
        <taxon>Ephydroidea</taxon>
        <taxon>Drosophilidae</taxon>
        <taxon>Drosophila</taxon>
    </lineage>
</organism>
<dbReference type="HOGENOM" id="CLU_045003_1_0_1"/>
<feature type="chain" id="PRO_5006457216" description="glutaminyl-peptide cyclotransferase" evidence="6">
    <location>
        <begin position="26"/>
        <end position="310"/>
    </location>
</feature>
<dbReference type="EMBL" id="CH940647">
    <property type="protein sequence ID" value="EDW69529.2"/>
    <property type="molecule type" value="Genomic_DNA"/>
</dbReference>
<keyword evidence="9" id="KW-1185">Reference proteome</keyword>
<reference evidence="8 9" key="1">
    <citation type="journal article" date="2007" name="Nature">
        <title>Evolution of genes and genomes on the Drosophila phylogeny.</title>
        <authorList>
            <consortium name="Drosophila 12 Genomes Consortium"/>
            <person name="Clark A.G."/>
            <person name="Eisen M.B."/>
            <person name="Smith D.R."/>
            <person name="Bergman C.M."/>
            <person name="Oliver B."/>
            <person name="Markow T.A."/>
            <person name="Kaufman T.C."/>
            <person name="Kellis M."/>
            <person name="Gelbart W."/>
            <person name="Iyer V.N."/>
            <person name="Pollard D.A."/>
            <person name="Sackton T.B."/>
            <person name="Larracuente A.M."/>
            <person name="Singh N.D."/>
            <person name="Abad J.P."/>
            <person name="Abt D.N."/>
            <person name="Adryan B."/>
            <person name="Aguade M."/>
            <person name="Akashi H."/>
            <person name="Anderson W.W."/>
            <person name="Aquadro C.F."/>
            <person name="Ardell D.H."/>
            <person name="Arguello R."/>
            <person name="Artieri C.G."/>
            <person name="Barbash D.A."/>
            <person name="Barker D."/>
            <person name="Barsanti P."/>
            <person name="Batterham P."/>
            <person name="Batzoglou S."/>
            <person name="Begun D."/>
            <person name="Bhutkar A."/>
            <person name="Blanco E."/>
            <person name="Bosak S.A."/>
            <person name="Bradley R.K."/>
            <person name="Brand A.D."/>
            <person name="Brent M.R."/>
            <person name="Brooks A.N."/>
            <person name="Brown R.H."/>
            <person name="Butlin R.K."/>
            <person name="Caggese C."/>
            <person name="Calvi B.R."/>
            <person name="Bernardo de Carvalho A."/>
            <person name="Caspi A."/>
            <person name="Castrezana S."/>
            <person name="Celniker S.E."/>
            <person name="Chang J.L."/>
            <person name="Chapple C."/>
            <person name="Chatterji S."/>
            <person name="Chinwalla A."/>
            <person name="Civetta A."/>
            <person name="Clifton S.W."/>
            <person name="Comeron J.M."/>
            <person name="Costello J.C."/>
            <person name="Coyne J.A."/>
            <person name="Daub J."/>
            <person name="David R.G."/>
            <person name="Delcher A.L."/>
            <person name="Delehaunty K."/>
            <person name="Do C.B."/>
            <person name="Ebling H."/>
            <person name="Edwards K."/>
            <person name="Eickbush T."/>
            <person name="Evans J.D."/>
            <person name="Filipski A."/>
            <person name="Findeiss S."/>
            <person name="Freyhult E."/>
            <person name="Fulton L."/>
            <person name="Fulton R."/>
            <person name="Garcia A.C."/>
            <person name="Gardiner A."/>
            <person name="Garfield D.A."/>
            <person name="Garvin B.E."/>
            <person name="Gibson G."/>
            <person name="Gilbert D."/>
            <person name="Gnerre S."/>
            <person name="Godfrey J."/>
            <person name="Good R."/>
            <person name="Gotea V."/>
            <person name="Gravely B."/>
            <person name="Greenberg A.J."/>
            <person name="Griffiths-Jones S."/>
            <person name="Gross S."/>
            <person name="Guigo R."/>
            <person name="Gustafson E.A."/>
            <person name="Haerty W."/>
            <person name="Hahn M.W."/>
            <person name="Halligan D.L."/>
            <person name="Halpern A.L."/>
            <person name="Halter G.M."/>
            <person name="Han M.V."/>
            <person name="Heger A."/>
            <person name="Hillier L."/>
            <person name="Hinrichs A.S."/>
            <person name="Holmes I."/>
            <person name="Hoskins R.A."/>
            <person name="Hubisz M.J."/>
            <person name="Hultmark D."/>
            <person name="Huntley M.A."/>
            <person name="Jaffe D.B."/>
            <person name="Jagadeeshan S."/>
            <person name="Jeck W.R."/>
            <person name="Johnson J."/>
            <person name="Jones C.D."/>
            <person name="Jordan W.C."/>
            <person name="Karpen G.H."/>
            <person name="Kataoka E."/>
            <person name="Keightley P.D."/>
            <person name="Kheradpour P."/>
            <person name="Kirkness E.F."/>
            <person name="Koerich L.B."/>
            <person name="Kristiansen K."/>
            <person name="Kudrna D."/>
            <person name="Kulathinal R.J."/>
            <person name="Kumar S."/>
            <person name="Kwok R."/>
            <person name="Lander E."/>
            <person name="Langley C.H."/>
            <person name="Lapoint R."/>
            <person name="Lazzaro B.P."/>
            <person name="Lee S.J."/>
            <person name="Levesque L."/>
            <person name="Li R."/>
            <person name="Lin C.F."/>
            <person name="Lin M.F."/>
            <person name="Lindblad-Toh K."/>
            <person name="Llopart A."/>
            <person name="Long M."/>
            <person name="Low L."/>
            <person name="Lozovsky E."/>
            <person name="Lu J."/>
            <person name="Luo M."/>
            <person name="Machado C.A."/>
            <person name="Makalowski W."/>
            <person name="Marzo M."/>
            <person name="Matsuda M."/>
            <person name="Matzkin L."/>
            <person name="McAllister B."/>
            <person name="McBride C.S."/>
            <person name="McKernan B."/>
            <person name="McKernan K."/>
            <person name="Mendez-Lago M."/>
            <person name="Minx P."/>
            <person name="Mollenhauer M.U."/>
            <person name="Montooth K."/>
            <person name="Mount S.M."/>
            <person name="Mu X."/>
            <person name="Myers E."/>
            <person name="Negre B."/>
            <person name="Newfeld S."/>
            <person name="Nielsen R."/>
            <person name="Noor M.A."/>
            <person name="O'Grady P."/>
            <person name="Pachter L."/>
            <person name="Papaceit M."/>
            <person name="Parisi M.J."/>
            <person name="Parisi M."/>
            <person name="Parts L."/>
            <person name="Pedersen J.S."/>
            <person name="Pesole G."/>
            <person name="Phillippy A.M."/>
            <person name="Ponting C.P."/>
            <person name="Pop M."/>
            <person name="Porcelli D."/>
            <person name="Powell J.R."/>
            <person name="Prohaska S."/>
            <person name="Pruitt K."/>
            <person name="Puig M."/>
            <person name="Quesneville H."/>
            <person name="Ram K.R."/>
            <person name="Rand D."/>
            <person name="Rasmussen M.D."/>
            <person name="Reed L.K."/>
            <person name="Reenan R."/>
            <person name="Reily A."/>
            <person name="Remington K.A."/>
            <person name="Rieger T.T."/>
            <person name="Ritchie M.G."/>
            <person name="Robin C."/>
            <person name="Rogers Y.H."/>
            <person name="Rohde C."/>
            <person name="Rozas J."/>
            <person name="Rubenfield M.J."/>
            <person name="Ruiz A."/>
            <person name="Russo S."/>
            <person name="Salzberg S.L."/>
            <person name="Sanchez-Gracia A."/>
            <person name="Saranga D.J."/>
            <person name="Sato H."/>
            <person name="Schaeffer S.W."/>
            <person name="Schatz M.C."/>
            <person name="Schlenke T."/>
            <person name="Schwartz R."/>
            <person name="Segarra C."/>
            <person name="Singh R.S."/>
            <person name="Sirot L."/>
            <person name="Sirota M."/>
            <person name="Sisneros N.B."/>
            <person name="Smith C.D."/>
            <person name="Smith T.F."/>
            <person name="Spieth J."/>
            <person name="Stage D.E."/>
            <person name="Stark A."/>
            <person name="Stephan W."/>
            <person name="Strausberg R.L."/>
            <person name="Strempel S."/>
            <person name="Sturgill D."/>
            <person name="Sutton G."/>
            <person name="Sutton G.G."/>
            <person name="Tao W."/>
            <person name="Teichmann S."/>
            <person name="Tobari Y.N."/>
            <person name="Tomimura Y."/>
            <person name="Tsolas J.M."/>
            <person name="Valente V.L."/>
            <person name="Venter E."/>
            <person name="Venter J.C."/>
            <person name="Vicario S."/>
            <person name="Vieira F.G."/>
            <person name="Vilella A.J."/>
            <person name="Villasante A."/>
            <person name="Walenz B."/>
            <person name="Wang J."/>
            <person name="Wasserman M."/>
            <person name="Watts T."/>
            <person name="Wilson D."/>
            <person name="Wilson R.K."/>
            <person name="Wing R.A."/>
            <person name="Wolfner M.F."/>
            <person name="Wong A."/>
            <person name="Wong G.K."/>
            <person name="Wu C.I."/>
            <person name="Wu G."/>
            <person name="Yamamoto D."/>
            <person name="Yang H.P."/>
            <person name="Yang S.P."/>
            <person name="Yorke J.A."/>
            <person name="Yoshida K."/>
            <person name="Zdobnov E."/>
            <person name="Zhang P."/>
            <person name="Zhang Y."/>
            <person name="Zimin A.V."/>
            <person name="Baldwin J."/>
            <person name="Abdouelleil A."/>
            <person name="Abdulkadir J."/>
            <person name="Abebe A."/>
            <person name="Abera B."/>
            <person name="Abreu J."/>
            <person name="Acer S.C."/>
            <person name="Aftuck L."/>
            <person name="Alexander A."/>
            <person name="An P."/>
            <person name="Anderson E."/>
            <person name="Anderson S."/>
            <person name="Arachi H."/>
            <person name="Azer M."/>
            <person name="Bachantsang P."/>
            <person name="Barry A."/>
            <person name="Bayul T."/>
            <person name="Berlin A."/>
            <person name="Bessette D."/>
            <person name="Bloom T."/>
            <person name="Blye J."/>
            <person name="Boguslavskiy L."/>
            <person name="Bonnet C."/>
            <person name="Boukhgalter B."/>
            <person name="Bourzgui I."/>
            <person name="Brown A."/>
            <person name="Cahill P."/>
            <person name="Channer S."/>
            <person name="Cheshatsang Y."/>
            <person name="Chuda L."/>
            <person name="Citroen M."/>
            <person name="Collymore A."/>
            <person name="Cooke P."/>
            <person name="Costello M."/>
            <person name="D'Aco K."/>
            <person name="Daza R."/>
            <person name="De Haan G."/>
            <person name="DeGray S."/>
            <person name="DeMaso C."/>
            <person name="Dhargay N."/>
            <person name="Dooley K."/>
            <person name="Dooley E."/>
            <person name="Doricent M."/>
            <person name="Dorje P."/>
            <person name="Dorjee K."/>
            <person name="Dupes A."/>
            <person name="Elong R."/>
            <person name="Falk J."/>
            <person name="Farina A."/>
            <person name="Faro S."/>
            <person name="Ferguson D."/>
            <person name="Fisher S."/>
            <person name="Foley C.D."/>
            <person name="Franke A."/>
            <person name="Friedrich D."/>
            <person name="Gadbois L."/>
            <person name="Gearin G."/>
            <person name="Gearin C.R."/>
            <person name="Giannoukos G."/>
            <person name="Goode T."/>
            <person name="Graham J."/>
            <person name="Grandbois E."/>
            <person name="Grewal S."/>
            <person name="Gyaltsen K."/>
            <person name="Hafez N."/>
            <person name="Hagos B."/>
            <person name="Hall J."/>
            <person name="Henson C."/>
            <person name="Hollinger A."/>
            <person name="Honan T."/>
            <person name="Huard M.D."/>
            <person name="Hughes L."/>
            <person name="Hurhula B."/>
            <person name="Husby M.E."/>
            <person name="Kamat A."/>
            <person name="Kanga B."/>
            <person name="Kashin S."/>
            <person name="Khazanovich D."/>
            <person name="Kisner P."/>
            <person name="Lance K."/>
            <person name="Lara M."/>
            <person name="Lee W."/>
            <person name="Lennon N."/>
            <person name="Letendre F."/>
            <person name="LeVine R."/>
            <person name="Lipovsky A."/>
            <person name="Liu X."/>
            <person name="Liu J."/>
            <person name="Liu S."/>
            <person name="Lokyitsang T."/>
            <person name="Lokyitsang Y."/>
            <person name="Lubonja R."/>
            <person name="Lui A."/>
            <person name="MacDonald P."/>
            <person name="Magnisalis V."/>
            <person name="Maru K."/>
            <person name="Matthews C."/>
            <person name="McCusker W."/>
            <person name="McDonough S."/>
            <person name="Mehta T."/>
            <person name="Meldrim J."/>
            <person name="Meneus L."/>
            <person name="Mihai O."/>
            <person name="Mihalev A."/>
            <person name="Mihova T."/>
            <person name="Mittelman R."/>
            <person name="Mlenga V."/>
            <person name="Montmayeur A."/>
            <person name="Mulrain L."/>
            <person name="Navidi A."/>
            <person name="Naylor J."/>
            <person name="Negash T."/>
            <person name="Nguyen T."/>
            <person name="Nguyen N."/>
            <person name="Nicol R."/>
            <person name="Norbu C."/>
            <person name="Norbu N."/>
            <person name="Novod N."/>
            <person name="O'Neill B."/>
            <person name="Osman S."/>
            <person name="Markiewicz E."/>
            <person name="Oyono O.L."/>
            <person name="Patti C."/>
            <person name="Phunkhang P."/>
            <person name="Pierre F."/>
            <person name="Priest M."/>
            <person name="Raghuraman S."/>
            <person name="Rege F."/>
            <person name="Reyes R."/>
            <person name="Rise C."/>
            <person name="Rogov P."/>
            <person name="Ross K."/>
            <person name="Ryan E."/>
            <person name="Settipalli S."/>
            <person name="Shea T."/>
            <person name="Sherpa N."/>
            <person name="Shi L."/>
            <person name="Shih D."/>
            <person name="Sparrow T."/>
            <person name="Spaulding J."/>
            <person name="Stalker J."/>
            <person name="Stange-Thomann N."/>
            <person name="Stavropoulos S."/>
            <person name="Stone C."/>
            <person name="Strader C."/>
            <person name="Tesfaye S."/>
            <person name="Thomson T."/>
            <person name="Thoulutsang Y."/>
            <person name="Thoulutsang D."/>
            <person name="Topham K."/>
            <person name="Topping I."/>
            <person name="Tsamla T."/>
            <person name="Vassiliev H."/>
            <person name="Vo A."/>
            <person name="Wangchuk T."/>
            <person name="Wangdi T."/>
            <person name="Weiand M."/>
            <person name="Wilkinson J."/>
            <person name="Wilson A."/>
            <person name="Yadav S."/>
            <person name="Young G."/>
            <person name="Yu Q."/>
            <person name="Zembek L."/>
            <person name="Zhong D."/>
            <person name="Zimmer A."/>
            <person name="Zwirko Z."/>
            <person name="Jaffe D.B."/>
            <person name="Alvarez P."/>
            <person name="Brockman W."/>
            <person name="Butler J."/>
            <person name="Chin C."/>
            <person name="Gnerre S."/>
            <person name="Grabherr M."/>
            <person name="Kleber M."/>
            <person name="Mauceli E."/>
            <person name="MacCallum I."/>
        </authorList>
    </citation>
    <scope>NUCLEOTIDE SEQUENCE [LARGE SCALE GENOMIC DNA]</scope>
    <source>
        <strain evidence="9">Tucson 15010-1051.87</strain>
    </source>
</reference>
<dbReference type="InterPro" id="IPR007484">
    <property type="entry name" value="Peptidase_M28"/>
</dbReference>
<name>B4LH39_DROVI</name>
<dbReference type="EC" id="2.3.2.5" evidence="3"/>
<gene>
    <name evidence="8" type="primary">Dvir\GJ13298</name>
    <name evidence="8" type="ORF">Dvir_GJ13298</name>
</gene>
<dbReference type="eggNOG" id="KOG3946">
    <property type="taxonomic scope" value="Eukaryota"/>
</dbReference>
<evidence type="ECO:0000256" key="4">
    <source>
        <dbReference type="ARBA" id="ARBA00022679"/>
    </source>
</evidence>
<feature type="signal peptide" evidence="6">
    <location>
        <begin position="1"/>
        <end position="25"/>
    </location>
</feature>
<evidence type="ECO:0000256" key="6">
    <source>
        <dbReference type="SAM" id="SignalP"/>
    </source>
</evidence>
<dbReference type="GO" id="GO:0016603">
    <property type="term" value="F:glutaminyl-peptide cyclotransferase activity"/>
    <property type="evidence" value="ECO:0007669"/>
    <property type="project" value="UniProtKB-EC"/>
</dbReference>
<evidence type="ECO:0000256" key="2">
    <source>
        <dbReference type="ARBA" id="ARBA00006014"/>
    </source>
</evidence>
<dbReference type="KEGG" id="dvi:6624501"/>
<dbReference type="SUPFAM" id="SSF53187">
    <property type="entry name" value="Zn-dependent exopeptidases"/>
    <property type="match status" value="1"/>
</dbReference>
<evidence type="ECO:0000256" key="5">
    <source>
        <dbReference type="ARBA" id="ARBA00023315"/>
    </source>
</evidence>
<keyword evidence="4" id="KW-0808">Transferase</keyword>
<evidence type="ECO:0000313" key="9">
    <source>
        <dbReference type="Proteomes" id="UP000008792"/>
    </source>
</evidence>
<feature type="domain" description="Peptidase M28" evidence="7">
    <location>
        <begin position="90"/>
        <end position="304"/>
    </location>
</feature>
<comment type="similarity">
    <text evidence="2">Belongs to the glutaminyl-peptide cyclotransferase family.</text>
</comment>
<keyword evidence="5" id="KW-0012">Acyltransferase</keyword>
<dbReference type="OrthoDB" id="3907302at2759"/>
<evidence type="ECO:0000256" key="3">
    <source>
        <dbReference type="ARBA" id="ARBA00012012"/>
    </source>
</evidence>
<evidence type="ECO:0000313" key="8">
    <source>
        <dbReference type="EMBL" id="EDW69529.2"/>
    </source>
</evidence>
<accession>B4LH39</accession>
<evidence type="ECO:0000259" key="7">
    <source>
        <dbReference type="Pfam" id="PF04389"/>
    </source>
</evidence>
<protein>
    <recommendedName>
        <fullName evidence="3">glutaminyl-peptide cyclotransferase</fullName>
        <ecNumber evidence="3">2.3.2.5</ecNumber>
    </recommendedName>
</protein>
<dbReference type="PANTHER" id="PTHR12283:SF6">
    <property type="entry name" value="GLUTAMINYL-PEPTIDE CYCLOTRANSFERASE-RELATED"/>
    <property type="match status" value="1"/>
</dbReference>
<dbReference type="InterPro" id="IPR040234">
    <property type="entry name" value="QC/QCL"/>
</dbReference>
<dbReference type="Gene3D" id="3.40.630.10">
    <property type="entry name" value="Zn peptidases"/>
    <property type="match status" value="1"/>
</dbReference>
<dbReference type="Pfam" id="PF04389">
    <property type="entry name" value="Peptidase_M28"/>
    <property type="match status" value="1"/>
</dbReference>
<evidence type="ECO:0000256" key="1">
    <source>
        <dbReference type="ARBA" id="ARBA00000001"/>
    </source>
</evidence>
<dbReference type="InParanoid" id="B4LH39"/>
<dbReference type="Proteomes" id="UP000008792">
    <property type="component" value="Unassembled WGS sequence"/>
</dbReference>
<comment type="catalytic activity">
    <reaction evidence="1">
        <text>N-terminal L-glutaminyl-[peptide] = N-terminal 5-oxo-L-prolyl-[peptide] + NH4(+)</text>
        <dbReference type="Rhea" id="RHEA:23652"/>
        <dbReference type="Rhea" id="RHEA-COMP:11736"/>
        <dbReference type="Rhea" id="RHEA-COMP:11846"/>
        <dbReference type="ChEBI" id="CHEBI:28938"/>
        <dbReference type="ChEBI" id="CHEBI:64722"/>
        <dbReference type="ChEBI" id="CHEBI:87215"/>
        <dbReference type="EC" id="2.3.2.5"/>
    </reaction>
</comment>
<dbReference type="GO" id="GO:0008270">
    <property type="term" value="F:zinc ion binding"/>
    <property type="evidence" value="ECO:0007669"/>
    <property type="project" value="TreeGrafter"/>
</dbReference>
<keyword evidence="6" id="KW-0732">Signal</keyword>